<keyword evidence="12 13" id="KW-0407">Ion channel</keyword>
<accession>A0A6A1VGN6</accession>
<dbReference type="GO" id="GO:0016020">
    <property type="term" value="C:membrane"/>
    <property type="evidence" value="ECO:0007669"/>
    <property type="project" value="UniProtKB-SubCell"/>
</dbReference>
<evidence type="ECO:0000259" key="16">
    <source>
        <dbReference type="SMART" id="SM00079"/>
    </source>
</evidence>
<sequence length="890" mass="99838">MAIRRFITGGGVSRPLFVFPLLIYSLFILLSYGAKASYQNEVTNVGAIVVITSRIGKEEKTAMEIAAQKFNDSSKSRKVSLNFLASNMDPSKVASAAEELIEVKKMDAIVGMHSWQEAALVANVGERARVPVLSFAAPAITSPFIQLRWPFLIRMANNASAEVKCIADIVRGCNWRRVIVIYEEDAYGGDSGMSTLFAEALQNFDAEIDYSLILPPLSSLSDSEGFLHRELLKLQKTTRCRVFVVLRSSLPMVTNLFRKAKNVGLVGGESAWIIPDSITSLLDSADKSVLSSMEGAIGIKTHYDSFSKSYKEFSDQFQDKFKANYPHEVISNPGVYALRAYDSISIITEAIERMTGDKNSTQLLGNILSSHWSGLSGDLRFEGRELTQAPLFKIMYVAGNRSSEIDIWTPEHEEDRNSNETWPHLTRVPGGWEMPTPSKPLRIIVPGNHPFEQFVKVDSSNKPSGFCIDIFYGVLNNSLNNRDDLRRLHYEFVPSNGTFDELIALVSNKIYDGIVGDLTIQSNRSKLVDFTQPYIESSLVMIVPAKPDPSAWLFMKPFSGTLWLLTLVSLLYTMFMVWFLEHKSNDEFKGSFKEQISTILWFAFCSLFFANREKINSNLTRVVVVVWFFLVFVLTSSYTANLSSMLTIQRQDNGVTINSLKKENLKVGYLKGNFFRKYLVEGLRFTSTNIKPLNREVEFKREFESKDGIDVALLELPYAKVFLQKYCKGYTSIPANYRFGGFGFAFQKGSPLAREFSEAILRISENGVLYELENKWLNPSNGCPDPNVANSDYTEGLGPKRFWVLFAIFFSTSTGCFLLSLFRLSLKNFPRSQVANQVNATQRNHSSTGPKVAGVALAASFYGKLRGRARFHPEGGSSSSSYISTDHRVN</sequence>
<feature type="transmembrane region" description="Helical" evidence="15">
    <location>
        <begin position="622"/>
        <end position="640"/>
    </location>
</feature>
<comment type="similarity">
    <text evidence="2 13">Belongs to the glutamate-gated ion channel (TC 1.A.10.1) family.</text>
</comment>
<dbReference type="Gene3D" id="3.40.190.10">
    <property type="entry name" value="Periplasmic binding protein-like II"/>
    <property type="match status" value="3"/>
</dbReference>
<dbReference type="InterPro" id="IPR001320">
    <property type="entry name" value="Iontro_rcpt_C"/>
</dbReference>
<dbReference type="InterPro" id="IPR001828">
    <property type="entry name" value="ANF_lig-bd_rcpt"/>
</dbReference>
<evidence type="ECO:0000256" key="11">
    <source>
        <dbReference type="ARBA" id="ARBA00023286"/>
    </source>
</evidence>
<comment type="function">
    <text evidence="13">Glutamate-gated receptor that probably acts as non-selective cation channel.</text>
</comment>
<evidence type="ECO:0000256" key="12">
    <source>
        <dbReference type="ARBA" id="ARBA00023303"/>
    </source>
</evidence>
<feature type="transmembrane region" description="Helical" evidence="15">
    <location>
        <begin position="802"/>
        <end position="822"/>
    </location>
</feature>
<dbReference type="CDD" id="cd19990">
    <property type="entry name" value="PBP1_GABAb_receptor_plant"/>
    <property type="match status" value="1"/>
</dbReference>
<dbReference type="PIRSF" id="PIRSF037090">
    <property type="entry name" value="Iontro_Glu-like_rcpt_pln"/>
    <property type="match status" value="1"/>
</dbReference>
<keyword evidence="10" id="KW-0325">Glycoprotein</keyword>
<dbReference type="Pfam" id="PF00060">
    <property type="entry name" value="Lig_chan"/>
    <property type="match status" value="1"/>
</dbReference>
<dbReference type="GO" id="GO:0015276">
    <property type="term" value="F:ligand-gated monoatomic ion channel activity"/>
    <property type="evidence" value="ECO:0007669"/>
    <property type="project" value="InterPro"/>
</dbReference>
<protein>
    <recommendedName>
        <fullName evidence="13">Glutamate receptor</fullName>
    </recommendedName>
</protein>
<comment type="subcellular location">
    <subcellularLocation>
        <location evidence="1">Membrane</location>
        <topology evidence="1">Multi-pass membrane protein</topology>
    </subcellularLocation>
</comment>
<gene>
    <name evidence="17" type="ORF">CJ030_MR5G000965</name>
</gene>
<keyword evidence="14" id="KW-1015">Disulfide bond</keyword>
<reference evidence="17 18" key="1">
    <citation type="journal article" date="2019" name="Plant Biotechnol. J.">
        <title>The red bayberry genome and genetic basis of sex determination.</title>
        <authorList>
            <person name="Jia H.M."/>
            <person name="Jia H.J."/>
            <person name="Cai Q.L."/>
            <person name="Wang Y."/>
            <person name="Zhao H.B."/>
            <person name="Yang W.F."/>
            <person name="Wang G.Y."/>
            <person name="Li Y.H."/>
            <person name="Zhan D.L."/>
            <person name="Shen Y.T."/>
            <person name="Niu Q.F."/>
            <person name="Chang L."/>
            <person name="Qiu J."/>
            <person name="Zhao L."/>
            <person name="Xie H.B."/>
            <person name="Fu W.Y."/>
            <person name="Jin J."/>
            <person name="Li X.W."/>
            <person name="Jiao Y."/>
            <person name="Zhou C.C."/>
            <person name="Tu T."/>
            <person name="Chai C.Y."/>
            <person name="Gao J.L."/>
            <person name="Fan L.J."/>
            <person name="van de Weg E."/>
            <person name="Wang J.Y."/>
            <person name="Gao Z.S."/>
        </authorList>
    </citation>
    <scope>NUCLEOTIDE SEQUENCE [LARGE SCALE GENOMIC DNA]</scope>
    <source>
        <tissue evidence="17">Leaves</tissue>
    </source>
</reference>
<keyword evidence="5" id="KW-0732">Signal</keyword>
<keyword evidence="4 15" id="KW-0812">Transmembrane</keyword>
<evidence type="ECO:0000256" key="8">
    <source>
        <dbReference type="ARBA" id="ARBA00023136"/>
    </source>
</evidence>
<dbReference type="InterPro" id="IPR044440">
    <property type="entry name" value="GABAb_receptor_plant_PBP1"/>
</dbReference>
<evidence type="ECO:0000313" key="17">
    <source>
        <dbReference type="EMBL" id="KAB1211904.1"/>
    </source>
</evidence>
<evidence type="ECO:0000256" key="14">
    <source>
        <dbReference type="PIRSR" id="PIRSR037090-50"/>
    </source>
</evidence>
<dbReference type="Gene3D" id="3.40.50.2300">
    <property type="match status" value="2"/>
</dbReference>
<dbReference type="SMART" id="SM00079">
    <property type="entry name" value="PBPe"/>
    <property type="match status" value="1"/>
</dbReference>
<evidence type="ECO:0000256" key="7">
    <source>
        <dbReference type="ARBA" id="ARBA00023065"/>
    </source>
</evidence>
<dbReference type="EMBL" id="RXIC02000023">
    <property type="protein sequence ID" value="KAB1211904.1"/>
    <property type="molecule type" value="Genomic_DNA"/>
</dbReference>
<dbReference type="InterPro" id="IPR017103">
    <property type="entry name" value="Iontropic_Glu_rcpt_pln"/>
</dbReference>
<keyword evidence="11 13" id="KW-1071">Ligand-gated ion channel</keyword>
<dbReference type="SUPFAM" id="SSF53850">
    <property type="entry name" value="Periplasmic binding protein-like II"/>
    <property type="match status" value="1"/>
</dbReference>
<dbReference type="Pfam" id="PF01094">
    <property type="entry name" value="ANF_receptor"/>
    <property type="match status" value="1"/>
</dbReference>
<keyword evidence="6 15" id="KW-1133">Transmembrane helix</keyword>
<evidence type="ECO:0000256" key="5">
    <source>
        <dbReference type="ARBA" id="ARBA00022729"/>
    </source>
</evidence>
<comment type="caution">
    <text evidence="17">The sequence shown here is derived from an EMBL/GenBank/DDBJ whole genome shotgun (WGS) entry which is preliminary data.</text>
</comment>
<dbReference type="OrthoDB" id="5984008at2759"/>
<dbReference type="PANTHER" id="PTHR18966">
    <property type="entry name" value="IONOTROPIC GLUTAMATE RECEPTOR"/>
    <property type="match status" value="1"/>
</dbReference>
<keyword evidence="9 13" id="KW-0675">Receptor</keyword>
<organism evidence="17 18">
    <name type="scientific">Morella rubra</name>
    <name type="common">Chinese bayberry</name>
    <dbReference type="NCBI Taxonomy" id="262757"/>
    <lineage>
        <taxon>Eukaryota</taxon>
        <taxon>Viridiplantae</taxon>
        <taxon>Streptophyta</taxon>
        <taxon>Embryophyta</taxon>
        <taxon>Tracheophyta</taxon>
        <taxon>Spermatophyta</taxon>
        <taxon>Magnoliopsida</taxon>
        <taxon>eudicotyledons</taxon>
        <taxon>Gunneridae</taxon>
        <taxon>Pentapetalae</taxon>
        <taxon>rosids</taxon>
        <taxon>fabids</taxon>
        <taxon>Fagales</taxon>
        <taxon>Myricaceae</taxon>
        <taxon>Morella</taxon>
    </lineage>
</organism>
<evidence type="ECO:0000313" key="18">
    <source>
        <dbReference type="Proteomes" id="UP000516437"/>
    </source>
</evidence>
<evidence type="ECO:0000256" key="10">
    <source>
        <dbReference type="ARBA" id="ARBA00023180"/>
    </source>
</evidence>
<dbReference type="Proteomes" id="UP000516437">
    <property type="component" value="Chromosome 5"/>
</dbReference>
<dbReference type="FunFam" id="1.10.287.70:FF:000172">
    <property type="entry name" value="Glutamate receptor"/>
    <property type="match status" value="1"/>
</dbReference>
<keyword evidence="8 13" id="KW-0472">Membrane</keyword>
<feature type="domain" description="Ionotropic glutamate receptor C-terminal" evidence="16">
    <location>
        <begin position="442"/>
        <end position="779"/>
    </location>
</feature>
<keyword evidence="3 13" id="KW-0813">Transport</keyword>
<evidence type="ECO:0000256" key="6">
    <source>
        <dbReference type="ARBA" id="ARBA00022989"/>
    </source>
</evidence>
<keyword evidence="18" id="KW-1185">Reference proteome</keyword>
<proteinExistence type="inferred from homology"/>
<dbReference type="AlphaFoldDB" id="A0A6A1VGN6"/>
<dbReference type="FunFam" id="3.40.50.2300:FF:000188">
    <property type="entry name" value="Glutamate receptor"/>
    <property type="match status" value="1"/>
</dbReference>
<evidence type="ECO:0000256" key="4">
    <source>
        <dbReference type="ARBA" id="ARBA00022692"/>
    </source>
</evidence>
<keyword evidence="7 13" id="KW-0406">Ion transport</keyword>
<feature type="transmembrane region" description="Helical" evidence="15">
    <location>
        <begin position="16"/>
        <end position="34"/>
    </location>
</feature>
<evidence type="ECO:0000256" key="9">
    <source>
        <dbReference type="ARBA" id="ARBA00023170"/>
    </source>
</evidence>
<dbReference type="InterPro" id="IPR028082">
    <property type="entry name" value="Peripla_BP_I"/>
</dbReference>
<evidence type="ECO:0000256" key="1">
    <source>
        <dbReference type="ARBA" id="ARBA00004141"/>
    </source>
</evidence>
<feature type="disulfide bond" evidence="14">
    <location>
        <begin position="727"/>
        <end position="783"/>
    </location>
</feature>
<dbReference type="SUPFAM" id="SSF53822">
    <property type="entry name" value="Periplasmic binding protein-like I"/>
    <property type="match status" value="1"/>
</dbReference>
<evidence type="ECO:0000256" key="15">
    <source>
        <dbReference type="SAM" id="Phobius"/>
    </source>
</evidence>
<evidence type="ECO:0000256" key="3">
    <source>
        <dbReference type="ARBA" id="ARBA00022448"/>
    </source>
</evidence>
<evidence type="ECO:0000256" key="13">
    <source>
        <dbReference type="PIRNR" id="PIRNR037090"/>
    </source>
</evidence>
<feature type="transmembrane region" description="Helical" evidence="15">
    <location>
        <begin position="562"/>
        <end position="580"/>
    </location>
</feature>
<dbReference type="Gene3D" id="1.10.287.70">
    <property type="match status" value="1"/>
</dbReference>
<evidence type="ECO:0000256" key="2">
    <source>
        <dbReference type="ARBA" id="ARBA00008685"/>
    </source>
</evidence>
<dbReference type="InterPro" id="IPR015683">
    <property type="entry name" value="Ionotropic_Glu_rcpt"/>
</dbReference>
<name>A0A6A1VGN6_9ROSI</name>